<keyword evidence="2" id="KW-1185">Reference proteome</keyword>
<dbReference type="Proteomes" id="UP001612915">
    <property type="component" value="Unassembled WGS sequence"/>
</dbReference>
<protein>
    <submittedName>
        <fullName evidence="1">Type IV toxin-antitoxin system AbiEi family antitoxin</fullName>
    </submittedName>
</protein>
<proteinExistence type="predicted"/>
<gene>
    <name evidence="1" type="ORF">ACIB24_13080</name>
</gene>
<name>A0ABW8ANN9_9ACTN</name>
<dbReference type="InterPro" id="IPR019238">
    <property type="entry name" value="AbiEi_2"/>
</dbReference>
<comment type="caution">
    <text evidence="1">The sequence shown here is derived from an EMBL/GenBank/DDBJ whole genome shotgun (WGS) entry which is preliminary data.</text>
</comment>
<dbReference type="RefSeq" id="WP_398280770.1">
    <property type="nucleotide sequence ID" value="NZ_JBITLV010000004.1"/>
</dbReference>
<dbReference type="EMBL" id="JBITLV010000004">
    <property type="protein sequence ID" value="MFI7587998.1"/>
    <property type="molecule type" value="Genomic_DNA"/>
</dbReference>
<reference evidence="1 2" key="1">
    <citation type="submission" date="2024-10" db="EMBL/GenBank/DDBJ databases">
        <title>The Natural Products Discovery Center: Release of the First 8490 Sequenced Strains for Exploring Actinobacteria Biosynthetic Diversity.</title>
        <authorList>
            <person name="Kalkreuter E."/>
            <person name="Kautsar S.A."/>
            <person name="Yang D."/>
            <person name="Bader C.D."/>
            <person name="Teijaro C.N."/>
            <person name="Fluegel L."/>
            <person name="Davis C.M."/>
            <person name="Simpson J.R."/>
            <person name="Lauterbach L."/>
            <person name="Steele A.D."/>
            <person name="Gui C."/>
            <person name="Meng S."/>
            <person name="Li G."/>
            <person name="Viehrig K."/>
            <person name="Ye F."/>
            <person name="Su P."/>
            <person name="Kiefer A.F."/>
            <person name="Nichols A."/>
            <person name="Cepeda A.J."/>
            <person name="Yan W."/>
            <person name="Fan B."/>
            <person name="Jiang Y."/>
            <person name="Adhikari A."/>
            <person name="Zheng C.-J."/>
            <person name="Schuster L."/>
            <person name="Cowan T.M."/>
            <person name="Smanski M.J."/>
            <person name="Chevrette M.G."/>
            <person name="De Carvalho L.P.S."/>
            <person name="Shen B."/>
        </authorList>
    </citation>
    <scope>NUCLEOTIDE SEQUENCE [LARGE SCALE GENOMIC DNA]</scope>
    <source>
        <strain evidence="1 2">NPDC049639</strain>
    </source>
</reference>
<accession>A0ABW8ANN9</accession>
<organism evidence="1 2">
    <name type="scientific">Spongisporangium articulatum</name>
    <dbReference type="NCBI Taxonomy" id="3362603"/>
    <lineage>
        <taxon>Bacteria</taxon>
        <taxon>Bacillati</taxon>
        <taxon>Actinomycetota</taxon>
        <taxon>Actinomycetes</taxon>
        <taxon>Kineosporiales</taxon>
        <taxon>Kineosporiaceae</taxon>
        <taxon>Spongisporangium</taxon>
    </lineage>
</organism>
<evidence type="ECO:0000313" key="1">
    <source>
        <dbReference type="EMBL" id="MFI7587998.1"/>
    </source>
</evidence>
<dbReference type="Pfam" id="PF09952">
    <property type="entry name" value="AbiEi_2"/>
    <property type="match status" value="1"/>
</dbReference>
<evidence type="ECO:0000313" key="2">
    <source>
        <dbReference type="Proteomes" id="UP001612915"/>
    </source>
</evidence>
<sequence>MSDLLAILKTRLEEFGLRVETTGRPPDGYGDVPLILSRGSSRREFVLELSKYGTLSHVRHNRSPEEKAPTPLIGASSVSSRSADAFRRAGIQYVDAGGNASIRFGDVLIDVRGRRSERDAADGRMDKGGNLFSTARAQVAFALLQWPRSWKKPQREVADIAGVSLGQANDAMKMFRDNGFGPGGHRTDDEFLDLWAASFPNGLGRKLLLATFHGSIQGFRTLDSEAVVSGEFAAEDLIRPTTLTIYVTDVDPMLPVMNRWRSREPSDSNVTVRRKFWKTPLDESPEPAHPSVGLPTAPSVLVFADLLSSNDPRVRNVAAEWRDRSAHRDPGR</sequence>